<keyword evidence="3" id="KW-1133">Transmembrane helix</keyword>
<dbReference type="RefSeq" id="WP_009539717.1">
    <property type="nucleotide sequence ID" value="NZ_ANHY01000005.1"/>
</dbReference>
<feature type="coiled-coil region" evidence="1">
    <location>
        <begin position="132"/>
        <end position="159"/>
    </location>
</feature>
<feature type="transmembrane region" description="Helical" evidence="3">
    <location>
        <begin position="6"/>
        <end position="22"/>
    </location>
</feature>
<gene>
    <name evidence="4" type="ORF">C882_3600</name>
</gene>
<keyword evidence="3" id="KW-0472">Membrane</keyword>
<evidence type="ECO:0000256" key="3">
    <source>
        <dbReference type="SAM" id="Phobius"/>
    </source>
</evidence>
<dbReference type="AlphaFoldDB" id="K9HNE0"/>
<organism evidence="4 5">
    <name type="scientific">Caenispirillum salinarum AK4</name>
    <dbReference type="NCBI Taxonomy" id="1238182"/>
    <lineage>
        <taxon>Bacteria</taxon>
        <taxon>Pseudomonadati</taxon>
        <taxon>Pseudomonadota</taxon>
        <taxon>Alphaproteobacteria</taxon>
        <taxon>Rhodospirillales</taxon>
        <taxon>Novispirillaceae</taxon>
        <taxon>Caenispirillum</taxon>
    </lineage>
</organism>
<protein>
    <submittedName>
        <fullName evidence="4">Uncharacterized protein</fullName>
    </submittedName>
</protein>
<keyword evidence="3" id="KW-0812">Transmembrane</keyword>
<feature type="region of interest" description="Disordered" evidence="2">
    <location>
        <begin position="160"/>
        <end position="188"/>
    </location>
</feature>
<name>K9HNE0_9PROT</name>
<keyword evidence="5" id="KW-1185">Reference proteome</keyword>
<evidence type="ECO:0000256" key="2">
    <source>
        <dbReference type="SAM" id="MobiDB-lite"/>
    </source>
</evidence>
<evidence type="ECO:0000313" key="5">
    <source>
        <dbReference type="Proteomes" id="UP000009881"/>
    </source>
</evidence>
<accession>K9HNE0</accession>
<dbReference type="STRING" id="1238182.C882_3600"/>
<sequence>MNGAWTLIAIAATLIAIGRLAVADPKRRRVFRLPPRPVPLRPLPAWGLVLAPGLILAALGTPADVVIWCGATTAAGWALAAVPPPLAQRLMSAVAAGRWRRHVARLPALVPARRALVGMARRADPPTRTADASGTSARVAALEARLAVLEAELAALQARPSVPAPAPASEPRLHAVETHPPTRAAGPR</sequence>
<proteinExistence type="predicted"/>
<dbReference type="Proteomes" id="UP000009881">
    <property type="component" value="Unassembled WGS sequence"/>
</dbReference>
<evidence type="ECO:0000256" key="1">
    <source>
        <dbReference type="SAM" id="Coils"/>
    </source>
</evidence>
<dbReference type="EMBL" id="ANHY01000005">
    <property type="protein sequence ID" value="EKV31848.1"/>
    <property type="molecule type" value="Genomic_DNA"/>
</dbReference>
<evidence type="ECO:0000313" key="4">
    <source>
        <dbReference type="EMBL" id="EKV31848.1"/>
    </source>
</evidence>
<keyword evidence="1" id="KW-0175">Coiled coil</keyword>
<reference evidence="4 5" key="1">
    <citation type="journal article" date="2013" name="Genome Announc.">
        <title>Draft Genome Sequence of an Alphaproteobacterium, Caenispirillum salinarum AK4(T), Isolated from a Solar Saltern.</title>
        <authorList>
            <person name="Khatri I."/>
            <person name="Singh A."/>
            <person name="Korpole S."/>
            <person name="Pinnaka A.K."/>
            <person name="Subramanian S."/>
        </authorList>
    </citation>
    <scope>NUCLEOTIDE SEQUENCE [LARGE SCALE GENOMIC DNA]</scope>
    <source>
        <strain evidence="4 5">AK4</strain>
    </source>
</reference>
<comment type="caution">
    <text evidence="4">The sequence shown here is derived from an EMBL/GenBank/DDBJ whole genome shotgun (WGS) entry which is preliminary data.</text>
</comment>